<dbReference type="SUPFAM" id="SSF55326">
    <property type="entry name" value="PurM N-terminal domain-like"/>
    <property type="match status" value="1"/>
</dbReference>
<dbReference type="PIRSF" id="PIRSF005303">
    <property type="entry name" value="Thiam_monoph_kin"/>
    <property type="match status" value="1"/>
</dbReference>
<feature type="domain" description="PurM-like N-terminal" evidence="1">
    <location>
        <begin position="44"/>
        <end position="137"/>
    </location>
</feature>
<gene>
    <name evidence="2" type="ORF">SSOP1_0224</name>
</gene>
<dbReference type="Proteomes" id="UP000076770">
    <property type="component" value="Chromosome i"/>
</dbReference>
<proteinExistence type="predicted"/>
<dbReference type="Gene3D" id="3.90.650.10">
    <property type="entry name" value="PurM-like C-terminal domain"/>
    <property type="match status" value="1"/>
</dbReference>
<dbReference type="SMR" id="A0A157SYI5"/>
<accession>A0A157SYI5</accession>
<name>A0A157SYI5_SACSO</name>
<dbReference type="PATRIC" id="fig|2287.9.peg.233"/>
<sequence length="323" mass="36986">MISNLYFVKLKNIGEHEFIKRYIKNYMDIKLLDDVFINEKRGYKVDGFKLSYAFPFMSLYDIGWKAISASTSDIIAKGVKPEFYLISLGLPPDFDVNKAEELIGGISDAIHYYGGRYVGGDLNDSDSNGWVDVFVEGEVLCDISDKVIDDGDLLVIGDYIGYTTNVFISYINNFNIQILPESLLKVKHPIVKKSLLFFMKKYCKFIKYSTDISDGLMVSLYKIVDNFNLGINITEIPIDKNVFNSLKLRLNLTELDILKYAGEEFLPLLIIDKNSPVKEMLAELQYLAFNPLIIGQVIHENRLITYKNTVIKNTGWDNFIGWY</sequence>
<dbReference type="InterPro" id="IPR006283">
    <property type="entry name" value="ThiL-like"/>
</dbReference>
<dbReference type="GO" id="GO:0009228">
    <property type="term" value="P:thiamine biosynthetic process"/>
    <property type="evidence" value="ECO:0007669"/>
    <property type="project" value="InterPro"/>
</dbReference>
<protein>
    <submittedName>
        <fullName evidence="2">AIR synthase</fullName>
    </submittedName>
</protein>
<dbReference type="PANTHER" id="PTHR30270">
    <property type="entry name" value="THIAMINE-MONOPHOSPHATE KINASE"/>
    <property type="match status" value="1"/>
</dbReference>
<dbReference type="InterPro" id="IPR036676">
    <property type="entry name" value="PurM-like_C_sf"/>
</dbReference>
<dbReference type="CDD" id="cd02194">
    <property type="entry name" value="ThiL"/>
    <property type="match status" value="1"/>
</dbReference>
<evidence type="ECO:0000259" key="1">
    <source>
        <dbReference type="Pfam" id="PF00586"/>
    </source>
</evidence>
<evidence type="ECO:0000313" key="2">
    <source>
        <dbReference type="EMBL" id="SAI83778.1"/>
    </source>
</evidence>
<dbReference type="Pfam" id="PF00586">
    <property type="entry name" value="AIRS"/>
    <property type="match status" value="1"/>
</dbReference>
<dbReference type="GO" id="GO:0009030">
    <property type="term" value="F:thiamine-phosphate kinase activity"/>
    <property type="evidence" value="ECO:0007669"/>
    <property type="project" value="InterPro"/>
</dbReference>
<dbReference type="PANTHER" id="PTHR30270:SF0">
    <property type="entry name" value="THIAMINE-MONOPHOSPHATE KINASE"/>
    <property type="match status" value="1"/>
</dbReference>
<organism evidence="2 3">
    <name type="scientific">Saccharolobus solfataricus</name>
    <name type="common">Sulfolobus solfataricus</name>
    <dbReference type="NCBI Taxonomy" id="2287"/>
    <lineage>
        <taxon>Archaea</taxon>
        <taxon>Thermoproteota</taxon>
        <taxon>Thermoprotei</taxon>
        <taxon>Sulfolobales</taxon>
        <taxon>Sulfolobaceae</taxon>
        <taxon>Saccharolobus</taxon>
    </lineage>
</organism>
<dbReference type="EMBL" id="LT549890">
    <property type="protein sequence ID" value="SAI83778.1"/>
    <property type="molecule type" value="Genomic_DNA"/>
</dbReference>
<dbReference type="SUPFAM" id="SSF56042">
    <property type="entry name" value="PurM C-terminal domain-like"/>
    <property type="match status" value="1"/>
</dbReference>
<dbReference type="InterPro" id="IPR036921">
    <property type="entry name" value="PurM-like_N_sf"/>
</dbReference>
<reference evidence="3" key="1">
    <citation type="submission" date="2016-04" db="EMBL/GenBank/DDBJ databases">
        <authorList>
            <person name="Shah S.A."/>
            <person name="Garrett R.A."/>
        </authorList>
    </citation>
    <scope>NUCLEOTIDE SEQUENCE [LARGE SCALE GENOMIC DNA]</scope>
    <source>
        <strain evidence="3">ATCC 35091 / DSM 1616 / JCM 8930 / NBRC 15331 / P1</strain>
    </source>
</reference>
<dbReference type="AlphaFoldDB" id="A0A157SYI5"/>
<dbReference type="Gene3D" id="3.30.1330.10">
    <property type="entry name" value="PurM-like, N-terminal domain"/>
    <property type="match status" value="1"/>
</dbReference>
<dbReference type="InterPro" id="IPR016188">
    <property type="entry name" value="PurM-like_N"/>
</dbReference>
<evidence type="ECO:0000313" key="3">
    <source>
        <dbReference type="Proteomes" id="UP000076770"/>
    </source>
</evidence>